<dbReference type="Gene3D" id="2.40.440.10">
    <property type="entry name" value="L,D-transpeptidase catalytic domain-like"/>
    <property type="match status" value="1"/>
</dbReference>
<evidence type="ECO:0000256" key="7">
    <source>
        <dbReference type="SAM" id="Phobius"/>
    </source>
</evidence>
<dbReference type="CDD" id="cd16913">
    <property type="entry name" value="YkuD_like"/>
    <property type="match status" value="1"/>
</dbReference>
<protein>
    <submittedName>
        <fullName evidence="9">L,D-transpeptidase</fullName>
    </submittedName>
</protein>
<feature type="active site" description="Nucleophile" evidence="6">
    <location>
        <position position="436"/>
    </location>
</feature>
<keyword evidence="3 6" id="KW-0133">Cell shape</keyword>
<dbReference type="Gene3D" id="3.10.20.800">
    <property type="match status" value="1"/>
</dbReference>
<keyword evidence="7" id="KW-0812">Transmembrane</keyword>
<feature type="domain" description="L,D-TPase catalytic" evidence="8">
    <location>
        <begin position="335"/>
        <end position="460"/>
    </location>
</feature>
<feature type="transmembrane region" description="Helical" evidence="7">
    <location>
        <begin position="7"/>
        <end position="25"/>
    </location>
</feature>
<dbReference type="SUPFAM" id="SSF143985">
    <property type="entry name" value="L,D-transpeptidase pre-catalytic domain-like"/>
    <property type="match status" value="1"/>
</dbReference>
<name>A0ABS2H2J2_9LACO</name>
<dbReference type="EMBL" id="JACJKU010000100">
    <property type="protein sequence ID" value="MBM6941289.1"/>
    <property type="molecule type" value="Genomic_DNA"/>
</dbReference>
<comment type="caution">
    <text evidence="9">The sequence shown here is derived from an EMBL/GenBank/DDBJ whole genome shotgun (WGS) entry which is preliminary data.</text>
</comment>
<keyword evidence="5 6" id="KW-0961">Cell wall biogenesis/degradation</keyword>
<dbReference type="PANTHER" id="PTHR30582">
    <property type="entry name" value="L,D-TRANSPEPTIDASE"/>
    <property type="match status" value="1"/>
</dbReference>
<dbReference type="Proteomes" id="UP000785625">
    <property type="component" value="Unassembled WGS sequence"/>
</dbReference>
<evidence type="ECO:0000256" key="2">
    <source>
        <dbReference type="ARBA" id="ARBA00022679"/>
    </source>
</evidence>
<dbReference type="SUPFAM" id="SSF141523">
    <property type="entry name" value="L,D-transpeptidase catalytic domain-like"/>
    <property type="match status" value="1"/>
</dbReference>
<dbReference type="InterPro" id="IPR038063">
    <property type="entry name" value="Transpep_catalytic_dom"/>
</dbReference>
<proteinExistence type="predicted"/>
<evidence type="ECO:0000256" key="1">
    <source>
        <dbReference type="ARBA" id="ARBA00004752"/>
    </source>
</evidence>
<organism evidence="9 10">
    <name type="scientific">Limosilactobacillus coleohominis</name>
    <dbReference type="NCBI Taxonomy" id="181675"/>
    <lineage>
        <taxon>Bacteria</taxon>
        <taxon>Bacillati</taxon>
        <taxon>Bacillota</taxon>
        <taxon>Bacilli</taxon>
        <taxon>Lactobacillales</taxon>
        <taxon>Lactobacillaceae</taxon>
        <taxon>Limosilactobacillus</taxon>
    </lineage>
</organism>
<evidence type="ECO:0000313" key="10">
    <source>
        <dbReference type="Proteomes" id="UP000785625"/>
    </source>
</evidence>
<feature type="active site" description="Proton donor/acceptor" evidence="6">
    <location>
        <position position="415"/>
    </location>
</feature>
<keyword evidence="2" id="KW-0808">Transferase</keyword>
<keyword evidence="4 6" id="KW-0573">Peptidoglycan synthesis</keyword>
<reference evidence="9 10" key="1">
    <citation type="journal article" date="2021" name="Sci. Rep.">
        <title>The distribution of antibiotic resistance genes in chicken gut microbiota commensals.</title>
        <authorList>
            <person name="Juricova H."/>
            <person name="Matiasovicova J."/>
            <person name="Kubasova T."/>
            <person name="Cejkova D."/>
            <person name="Rychlik I."/>
        </authorList>
    </citation>
    <scope>NUCLEOTIDE SEQUENCE [LARGE SCALE GENOMIC DNA]</scope>
    <source>
        <strain evidence="9 10">An574</strain>
    </source>
</reference>
<evidence type="ECO:0000313" key="9">
    <source>
        <dbReference type="EMBL" id="MBM6941289.1"/>
    </source>
</evidence>
<dbReference type="PROSITE" id="PS52029">
    <property type="entry name" value="LD_TPASE"/>
    <property type="match status" value="1"/>
</dbReference>
<comment type="pathway">
    <text evidence="1 6">Cell wall biogenesis; peptidoglycan biosynthesis.</text>
</comment>
<dbReference type="InterPro" id="IPR038054">
    <property type="entry name" value="LD_TPept-like_central_sf"/>
</dbReference>
<evidence type="ECO:0000259" key="8">
    <source>
        <dbReference type="PROSITE" id="PS52029"/>
    </source>
</evidence>
<dbReference type="Pfam" id="PF03734">
    <property type="entry name" value="YkuD"/>
    <property type="match status" value="1"/>
</dbReference>
<accession>A0ABS2H2J2</accession>
<keyword evidence="7" id="KW-1133">Transmembrane helix</keyword>
<evidence type="ECO:0000256" key="3">
    <source>
        <dbReference type="ARBA" id="ARBA00022960"/>
    </source>
</evidence>
<evidence type="ECO:0000256" key="4">
    <source>
        <dbReference type="ARBA" id="ARBA00022984"/>
    </source>
</evidence>
<evidence type="ECO:0000256" key="5">
    <source>
        <dbReference type="ARBA" id="ARBA00023316"/>
    </source>
</evidence>
<dbReference type="RefSeq" id="WP_204785520.1">
    <property type="nucleotide sequence ID" value="NZ_JACJKU010000100.1"/>
</dbReference>
<dbReference type="InterPro" id="IPR050979">
    <property type="entry name" value="LD-transpeptidase"/>
</dbReference>
<dbReference type="PANTHER" id="PTHR30582:SF33">
    <property type="entry name" value="EXPORTED PROTEIN"/>
    <property type="match status" value="1"/>
</dbReference>
<evidence type="ECO:0000256" key="6">
    <source>
        <dbReference type="PROSITE-ProRule" id="PRU01373"/>
    </source>
</evidence>
<dbReference type="InterPro" id="IPR005490">
    <property type="entry name" value="LD_TPept_cat_dom"/>
</dbReference>
<gene>
    <name evidence="9" type="ORF">H5975_07450</name>
</gene>
<keyword evidence="10" id="KW-1185">Reference proteome</keyword>
<sequence>MDTKGKVASGIAVALVIILGGSYWHQSTHFNKNTSINGINVGGLTKQAAYDKVAKTKLSNDVYLDGKLIYDGTKVSAGYTSADQNKFKEAMHKQFTLFPSSKARDIRIVPSESNASRTAEMKKAVSSKINNLNTTRKAPVNAKVVWQNGKVTTTKPRKGNQYDQKRLMKQLDQRAYDPTIHLDKLYTQPLGASSSEIQKQKTKLSKLNNRSVTYKVENSSYKLSSKDVLTKVTYEDGKYTFDTHAFKPELKKINKEKATLGKSFKFKTHSGKVIDTAKGGSYGWKISDTKASKTLGNALLNGTKTVEAKDDIYGEGYYTGGLGYGVTANHGLGNTYAEVSIADQHAWFYRDGKEVFSADVVTGKQSSGDATPKGVWYIMYQQSPSVLRGTGDSGKSYTQPVSYWSAFTNGGVGFHDASWRSNWSKSAYLSDGSNGCVNMHPGDAGEAYRAIKVHEPVIVY</sequence>
<keyword evidence="7" id="KW-0472">Membrane</keyword>